<keyword evidence="3" id="KW-1185">Reference proteome</keyword>
<organism evidence="2 3">
    <name type="scientific">Polyangium spumosum</name>
    <dbReference type="NCBI Taxonomy" id="889282"/>
    <lineage>
        <taxon>Bacteria</taxon>
        <taxon>Pseudomonadati</taxon>
        <taxon>Myxococcota</taxon>
        <taxon>Polyangia</taxon>
        <taxon>Polyangiales</taxon>
        <taxon>Polyangiaceae</taxon>
        <taxon>Polyangium</taxon>
    </lineage>
</organism>
<dbReference type="AlphaFoldDB" id="A0A6N7PKX6"/>
<comment type="caution">
    <text evidence="2">The sequence shown here is derived from an EMBL/GenBank/DDBJ whole genome shotgun (WGS) entry which is preliminary data.</text>
</comment>
<name>A0A6N7PKX6_9BACT</name>
<evidence type="ECO:0000259" key="1">
    <source>
        <dbReference type="Pfam" id="PF21068"/>
    </source>
</evidence>
<dbReference type="Proteomes" id="UP000440224">
    <property type="component" value="Unassembled WGS sequence"/>
</dbReference>
<feature type="domain" description="MvdD-like pre-ATP grasp" evidence="1">
    <location>
        <begin position="2"/>
        <end position="118"/>
    </location>
</feature>
<proteinExistence type="predicted"/>
<evidence type="ECO:0000313" key="2">
    <source>
        <dbReference type="EMBL" id="MRG91486.1"/>
    </source>
</evidence>
<sequence length="332" mass="37034">MKVLILTHKNDAPPFIERVADEVRGRGAEPVVFYLSDFPVKASITFGQEPEGEVFLFNGHAIGAGDAIWGRRYHKPALLPEAMHPGHKKMVFAETERFLQGVLAACPAFKVDPYARVRGSDHKPLHQRIFREAGIRTPRTLGTNDPAKARAFLASCPGGAIVKMLSPEPFVKDDGKLQVVMTTEVGPETLARLEQLRLCPMYFQERVEKAFEVRATVFGNKIFAARIDSPRFEGADVDWRNKGLETIDQWRHHDLPRHVEEALGRYQDMVGMQYGAADFIVTPEGDYVLLEVNPAGEFFWLEANPPHHPMVAALVDVLVGASGARRAFTGPR</sequence>
<dbReference type="SUPFAM" id="SSF56059">
    <property type="entry name" value="Glutathione synthetase ATP-binding domain-like"/>
    <property type="match status" value="1"/>
</dbReference>
<dbReference type="OrthoDB" id="583309at2"/>
<dbReference type="EMBL" id="WJIE01000001">
    <property type="protein sequence ID" value="MRG91486.1"/>
    <property type="molecule type" value="Genomic_DNA"/>
</dbReference>
<dbReference type="RefSeq" id="WP_153818270.1">
    <property type="nucleotide sequence ID" value="NZ_WJIE01000001.1"/>
</dbReference>
<dbReference type="Pfam" id="PF21068">
    <property type="entry name" value="ATPgraspMvdD"/>
    <property type="match status" value="1"/>
</dbReference>
<gene>
    <name evidence="2" type="ORF">GF068_06045</name>
</gene>
<reference evidence="2 3" key="1">
    <citation type="submission" date="2019-10" db="EMBL/GenBank/DDBJ databases">
        <title>A soil myxobacterium in the family Polyangiaceae.</title>
        <authorList>
            <person name="Li Y."/>
            <person name="Wang J."/>
        </authorList>
    </citation>
    <scope>NUCLEOTIDE SEQUENCE [LARGE SCALE GENOMIC DNA]</scope>
    <source>
        <strain evidence="2 3">DSM 14734</strain>
    </source>
</reference>
<protein>
    <submittedName>
        <fullName evidence="2">MvdD family ATP-grasp ribosomal peptide maturase</fullName>
    </submittedName>
</protein>
<dbReference type="Gene3D" id="3.30.470.20">
    <property type="entry name" value="ATP-grasp fold, B domain"/>
    <property type="match status" value="1"/>
</dbReference>
<evidence type="ECO:0000313" key="3">
    <source>
        <dbReference type="Proteomes" id="UP000440224"/>
    </source>
</evidence>
<accession>A0A6N7PKX6</accession>
<dbReference type="InterPro" id="IPR048936">
    <property type="entry name" value="MvdD-like_ATPgrasp"/>
</dbReference>